<dbReference type="PANTHER" id="PTHR43046:SF14">
    <property type="entry name" value="MUTT_NUDIX FAMILY PROTEIN"/>
    <property type="match status" value="1"/>
</dbReference>
<reference evidence="4 5" key="1">
    <citation type="journal article" date="2015" name="Nature">
        <title>rRNA introns, odd ribosomes, and small enigmatic genomes across a large radiation of phyla.</title>
        <authorList>
            <person name="Brown C.T."/>
            <person name="Hug L.A."/>
            <person name="Thomas B.C."/>
            <person name="Sharon I."/>
            <person name="Castelle C.J."/>
            <person name="Singh A."/>
            <person name="Wilkins M.J."/>
            <person name="Williams K.H."/>
            <person name="Banfield J.F."/>
        </authorList>
    </citation>
    <scope>NUCLEOTIDE SEQUENCE [LARGE SCALE GENOMIC DNA]</scope>
</reference>
<evidence type="ECO:0000256" key="2">
    <source>
        <dbReference type="ARBA" id="ARBA00022801"/>
    </source>
</evidence>
<dbReference type="InterPro" id="IPR015797">
    <property type="entry name" value="NUDIX_hydrolase-like_dom_sf"/>
</dbReference>
<evidence type="ECO:0000313" key="4">
    <source>
        <dbReference type="EMBL" id="KKR33638.1"/>
    </source>
</evidence>
<dbReference type="PROSITE" id="PS51462">
    <property type="entry name" value="NUDIX"/>
    <property type="match status" value="1"/>
</dbReference>
<comment type="caution">
    <text evidence="4">The sequence shown here is derived from an EMBL/GenBank/DDBJ whole genome shotgun (WGS) entry which is preliminary data.</text>
</comment>
<gene>
    <name evidence="4" type="ORF">UT64_C0005G0018</name>
</gene>
<evidence type="ECO:0000256" key="1">
    <source>
        <dbReference type="ARBA" id="ARBA00001946"/>
    </source>
</evidence>
<comment type="cofactor">
    <cofactor evidence="1">
        <name>Mg(2+)</name>
        <dbReference type="ChEBI" id="CHEBI:18420"/>
    </cofactor>
</comment>
<dbReference type="Pfam" id="PF00293">
    <property type="entry name" value="NUDIX"/>
    <property type="match status" value="1"/>
</dbReference>
<dbReference type="EMBL" id="LBXO01000005">
    <property type="protein sequence ID" value="KKR33638.1"/>
    <property type="molecule type" value="Genomic_DNA"/>
</dbReference>
<dbReference type="AlphaFoldDB" id="A0A0G0Q0F9"/>
<dbReference type="Gene3D" id="3.90.79.10">
    <property type="entry name" value="Nucleoside Triphosphate Pyrophosphohydrolase"/>
    <property type="match status" value="1"/>
</dbReference>
<organism evidence="4 5">
    <name type="scientific">Candidatus Falkowbacteria bacterium GW2011_GWF2_39_8</name>
    <dbReference type="NCBI Taxonomy" id="1618642"/>
    <lineage>
        <taxon>Bacteria</taxon>
        <taxon>Candidatus Falkowiibacteriota</taxon>
    </lineage>
</organism>
<evidence type="ECO:0000313" key="5">
    <source>
        <dbReference type="Proteomes" id="UP000034137"/>
    </source>
</evidence>
<dbReference type="PRINTS" id="PR00502">
    <property type="entry name" value="NUDIXFAMILY"/>
</dbReference>
<dbReference type="GO" id="GO:0016787">
    <property type="term" value="F:hydrolase activity"/>
    <property type="evidence" value="ECO:0007669"/>
    <property type="project" value="UniProtKB-KW"/>
</dbReference>
<dbReference type="PANTHER" id="PTHR43046">
    <property type="entry name" value="GDP-MANNOSE MANNOSYL HYDROLASE"/>
    <property type="match status" value="1"/>
</dbReference>
<dbReference type="InterPro" id="IPR020476">
    <property type="entry name" value="Nudix_hydrolase"/>
</dbReference>
<sequence length="135" mass="15370">MEKEVVFANVVAGVVIKQDGKYLLVQEKQPKAYGLWNLPAGRVDVGDTIEYTAIKEAKEESGFDVELIRKLDIFQNLATDPVKHAFEARIIGGEINFPDDEILDVQWFAFEEIINMADKLRDGWILEAIKMVEEK</sequence>
<protein>
    <submittedName>
        <fullName evidence="4">MutT (Mutator protein)</fullName>
    </submittedName>
</protein>
<dbReference type="InterPro" id="IPR000086">
    <property type="entry name" value="NUDIX_hydrolase_dom"/>
</dbReference>
<name>A0A0G0Q0F9_9BACT</name>
<dbReference type="Proteomes" id="UP000034137">
    <property type="component" value="Unassembled WGS sequence"/>
</dbReference>
<proteinExistence type="predicted"/>
<dbReference type="CDD" id="cd02883">
    <property type="entry name" value="NUDIX_Hydrolase"/>
    <property type="match status" value="1"/>
</dbReference>
<evidence type="ECO:0000259" key="3">
    <source>
        <dbReference type="PROSITE" id="PS51462"/>
    </source>
</evidence>
<accession>A0A0G0Q0F9</accession>
<dbReference type="SUPFAM" id="SSF55811">
    <property type="entry name" value="Nudix"/>
    <property type="match status" value="1"/>
</dbReference>
<feature type="domain" description="Nudix hydrolase" evidence="3">
    <location>
        <begin position="5"/>
        <end position="133"/>
    </location>
</feature>
<keyword evidence="2" id="KW-0378">Hydrolase</keyword>